<keyword evidence="7 16" id="KW-0808">Transferase</keyword>
<dbReference type="CDD" id="cd02152">
    <property type="entry name" value="OAT"/>
    <property type="match status" value="1"/>
</dbReference>
<keyword evidence="13" id="KW-0539">Nucleus</keyword>
<evidence type="ECO:0000256" key="1">
    <source>
        <dbReference type="ARBA" id="ARBA00004123"/>
    </source>
</evidence>
<organism evidence="18 19">
    <name type="scientific">Podospora appendiculata</name>
    <dbReference type="NCBI Taxonomy" id="314037"/>
    <lineage>
        <taxon>Eukaryota</taxon>
        <taxon>Fungi</taxon>
        <taxon>Dikarya</taxon>
        <taxon>Ascomycota</taxon>
        <taxon>Pezizomycotina</taxon>
        <taxon>Sordariomycetes</taxon>
        <taxon>Sordariomycetidae</taxon>
        <taxon>Sordariales</taxon>
        <taxon>Podosporaceae</taxon>
        <taxon>Podospora</taxon>
    </lineage>
</organism>
<evidence type="ECO:0000256" key="7">
    <source>
        <dbReference type="ARBA" id="ARBA00022679"/>
    </source>
</evidence>
<dbReference type="FunFam" id="1.10.8.60:FF:000012">
    <property type="entry name" value="Replication factor C subunit 4"/>
    <property type="match status" value="1"/>
</dbReference>
<comment type="subunit">
    <text evidence="16">Heterodimer of an alpha and a beta chain.</text>
</comment>
<dbReference type="FunFam" id="3.10.20.340:FF:000002">
    <property type="entry name" value="Arginine biosynthesis bifunctional protein ArgJ, mitochondrial"/>
    <property type="match status" value="1"/>
</dbReference>
<dbReference type="FunFam" id="3.30.2330.10:FF:000001">
    <property type="entry name" value="Arginine biosynthesis bifunctional protein ArgJ, mitochondrial"/>
    <property type="match status" value="1"/>
</dbReference>
<dbReference type="HAMAP" id="MF_01106">
    <property type="entry name" value="ArgJ"/>
    <property type="match status" value="1"/>
</dbReference>
<comment type="pathway">
    <text evidence="16">Amino-acid biosynthesis; L-arginine biosynthesis; N(2)-acetyl-L-ornithine from L-glutamate: step 1/4.</text>
</comment>
<evidence type="ECO:0000256" key="3">
    <source>
        <dbReference type="ARBA" id="ARBA00005378"/>
    </source>
</evidence>
<dbReference type="Gene3D" id="3.10.20.340">
    <property type="entry name" value="ArgJ beta chain, C-terminal domain"/>
    <property type="match status" value="1"/>
</dbReference>
<dbReference type="PANTHER" id="PTHR23100:SF0">
    <property type="entry name" value="ARGININE BIOSYNTHESIS BIFUNCTIONAL PROTEIN ARGJ, MITOCHONDRIAL"/>
    <property type="match status" value="1"/>
</dbReference>
<dbReference type="CDD" id="cd00009">
    <property type="entry name" value="AAA"/>
    <property type="match status" value="1"/>
</dbReference>
<dbReference type="SUPFAM" id="SSF48019">
    <property type="entry name" value="post-AAA+ oligomerization domain-like"/>
    <property type="match status" value="1"/>
</dbReference>
<dbReference type="NCBIfam" id="NF001679">
    <property type="entry name" value="PRK00440.1"/>
    <property type="match status" value="1"/>
</dbReference>
<feature type="domain" description="AAA+ ATPase" evidence="17">
    <location>
        <begin position="500"/>
        <end position="635"/>
    </location>
</feature>
<evidence type="ECO:0000256" key="10">
    <source>
        <dbReference type="ARBA" id="ARBA00022813"/>
    </source>
</evidence>
<dbReference type="GO" id="GO:0004042">
    <property type="term" value="F:L-glutamate N-acetyltransferase activity"/>
    <property type="evidence" value="ECO:0007669"/>
    <property type="project" value="UniProtKB-UniRule"/>
</dbReference>
<dbReference type="InterPro" id="IPR013748">
    <property type="entry name" value="Rep_factorC_C"/>
</dbReference>
<dbReference type="CDD" id="cd18140">
    <property type="entry name" value="HLD_clamp_RFC"/>
    <property type="match status" value="1"/>
</dbReference>
<dbReference type="EC" id="2.3.1.35" evidence="16"/>
<keyword evidence="14 16" id="KW-0511">Multifunctional enzyme</keyword>
<name>A0AAE1CA19_9PEZI</name>
<keyword evidence="6 16" id="KW-0028">Amino-acid biosynthesis</keyword>
<feature type="chain" id="PRO_5041754887" description="Arginine biosynthesis bifunctional protein ArgJ beta chain" evidence="16">
    <location>
        <begin position="248"/>
        <end position="792"/>
    </location>
</feature>
<comment type="subcellular location">
    <subcellularLocation>
        <location evidence="2 16">Mitochondrion matrix</location>
    </subcellularLocation>
    <subcellularLocation>
        <location evidence="1">Nucleus</location>
    </subcellularLocation>
</comment>
<dbReference type="InterPro" id="IPR016117">
    <property type="entry name" value="ArgJ-like_dom_sf"/>
</dbReference>
<reference evidence="18" key="1">
    <citation type="journal article" date="2023" name="Mol. Phylogenet. Evol.">
        <title>Genome-scale phylogeny and comparative genomics of the fungal order Sordariales.</title>
        <authorList>
            <person name="Hensen N."/>
            <person name="Bonometti L."/>
            <person name="Westerberg I."/>
            <person name="Brannstrom I.O."/>
            <person name="Guillou S."/>
            <person name="Cros-Aarteil S."/>
            <person name="Calhoun S."/>
            <person name="Haridas S."/>
            <person name="Kuo A."/>
            <person name="Mondo S."/>
            <person name="Pangilinan J."/>
            <person name="Riley R."/>
            <person name="LaButti K."/>
            <person name="Andreopoulos B."/>
            <person name="Lipzen A."/>
            <person name="Chen C."/>
            <person name="Yan M."/>
            <person name="Daum C."/>
            <person name="Ng V."/>
            <person name="Clum A."/>
            <person name="Steindorff A."/>
            <person name="Ohm R.A."/>
            <person name="Martin F."/>
            <person name="Silar P."/>
            <person name="Natvig D.O."/>
            <person name="Lalanne C."/>
            <person name="Gautier V."/>
            <person name="Ament-Velasquez S.L."/>
            <person name="Kruys A."/>
            <person name="Hutchinson M.I."/>
            <person name="Powell A.J."/>
            <person name="Barry K."/>
            <person name="Miller A.N."/>
            <person name="Grigoriev I.V."/>
            <person name="Debuchy R."/>
            <person name="Gladieux P."/>
            <person name="Hiltunen Thoren M."/>
            <person name="Johannesson H."/>
        </authorList>
    </citation>
    <scope>NUCLEOTIDE SEQUENCE</scope>
    <source>
        <strain evidence="18">CBS 314.62</strain>
    </source>
</reference>
<feature type="site" description="Involved in the stabilization of negative charge on the oxyanion by the formation of the oxyanion hole" evidence="16">
    <location>
        <position position="170"/>
    </location>
</feature>
<feature type="binding site" evidence="16">
    <location>
        <position position="208"/>
    </location>
    <ligand>
        <name>substrate</name>
    </ligand>
</feature>
<gene>
    <name evidence="18" type="ORF">B0T22DRAFT_500064</name>
</gene>
<evidence type="ECO:0000256" key="9">
    <source>
        <dbReference type="ARBA" id="ARBA00022741"/>
    </source>
</evidence>
<dbReference type="FunFam" id="1.20.272.10:FF:000007">
    <property type="entry name" value="Replication factor C subunit 4"/>
    <property type="match status" value="1"/>
</dbReference>
<dbReference type="EMBL" id="JAULSO010000003">
    <property type="protein sequence ID" value="KAK3685051.1"/>
    <property type="molecule type" value="Genomic_DNA"/>
</dbReference>
<dbReference type="InterPro" id="IPR027417">
    <property type="entry name" value="P-loop_NTPase"/>
</dbReference>
<feature type="active site" description="Nucleophile" evidence="16">
    <location>
        <position position="248"/>
    </location>
</feature>
<evidence type="ECO:0000256" key="11">
    <source>
        <dbReference type="ARBA" id="ARBA00022840"/>
    </source>
</evidence>
<dbReference type="EC" id="2.3.1.1" evidence="16"/>
<dbReference type="Pfam" id="PF01960">
    <property type="entry name" value="ArgJ"/>
    <property type="match status" value="1"/>
</dbReference>
<dbReference type="AlphaFoldDB" id="A0AAE1CA19"/>
<comment type="similarity">
    <text evidence="4 16">Belongs to the ArgJ family.</text>
</comment>
<keyword evidence="5 16" id="KW-0055">Arginine biosynthesis</keyword>
<dbReference type="Pfam" id="PF08542">
    <property type="entry name" value="Rep_fac_C"/>
    <property type="match status" value="1"/>
</dbReference>
<dbReference type="NCBIfam" id="NF003802">
    <property type="entry name" value="PRK05388.1"/>
    <property type="match status" value="1"/>
</dbReference>
<evidence type="ECO:0000256" key="13">
    <source>
        <dbReference type="ARBA" id="ARBA00023242"/>
    </source>
</evidence>
<keyword evidence="8" id="KW-0235">DNA replication</keyword>
<dbReference type="InterPro" id="IPR008921">
    <property type="entry name" value="DNA_pol3_clamp-load_cplx_C"/>
</dbReference>
<dbReference type="InterPro" id="IPR047854">
    <property type="entry name" value="RFC_lid"/>
</dbReference>
<dbReference type="GO" id="GO:0006271">
    <property type="term" value="P:DNA strand elongation involved in DNA replication"/>
    <property type="evidence" value="ECO:0007669"/>
    <property type="project" value="UniProtKB-ARBA"/>
</dbReference>
<comment type="pathway">
    <text evidence="16">Amino-acid biosynthesis; L-arginine biosynthesis; L-ornithine and N-acetyl-L-glutamate from L-glutamate and N(2)-acetyl-L-ornithine (cyclic): step 1/1.</text>
</comment>
<comment type="caution">
    <text evidence="18">The sequence shown here is derived from an EMBL/GenBank/DDBJ whole genome shotgun (WGS) entry which is preliminary data.</text>
</comment>
<dbReference type="GO" id="GO:0006526">
    <property type="term" value="P:L-arginine biosynthetic process"/>
    <property type="evidence" value="ECO:0007669"/>
    <property type="project" value="UniProtKB-UniRule"/>
</dbReference>
<keyword evidence="12 16" id="KW-0496">Mitochondrion</keyword>
<dbReference type="PANTHER" id="PTHR23100">
    <property type="entry name" value="ARGININE BIOSYNTHESIS BIFUNCTIONAL PROTEIN ARGJ"/>
    <property type="match status" value="1"/>
</dbReference>
<evidence type="ECO:0000256" key="8">
    <source>
        <dbReference type="ARBA" id="ARBA00022705"/>
    </source>
</evidence>
<dbReference type="Gene3D" id="1.20.272.10">
    <property type="match status" value="1"/>
</dbReference>
<evidence type="ECO:0000256" key="6">
    <source>
        <dbReference type="ARBA" id="ARBA00022605"/>
    </source>
</evidence>
<dbReference type="InterPro" id="IPR042195">
    <property type="entry name" value="ArgJ_beta_C"/>
</dbReference>
<dbReference type="Pfam" id="PF00004">
    <property type="entry name" value="AAA"/>
    <property type="match status" value="1"/>
</dbReference>
<accession>A0AAE1CA19</accession>
<keyword evidence="19" id="KW-1185">Reference proteome</keyword>
<reference evidence="18" key="2">
    <citation type="submission" date="2023-06" db="EMBL/GenBank/DDBJ databases">
        <authorList>
            <consortium name="Lawrence Berkeley National Laboratory"/>
            <person name="Haridas S."/>
            <person name="Hensen N."/>
            <person name="Bonometti L."/>
            <person name="Westerberg I."/>
            <person name="Brannstrom I.O."/>
            <person name="Guillou S."/>
            <person name="Cros-Aarteil S."/>
            <person name="Calhoun S."/>
            <person name="Kuo A."/>
            <person name="Mondo S."/>
            <person name="Pangilinan J."/>
            <person name="Riley R."/>
            <person name="Labutti K."/>
            <person name="Andreopoulos B."/>
            <person name="Lipzen A."/>
            <person name="Chen C."/>
            <person name="Yanf M."/>
            <person name="Daum C."/>
            <person name="Ng V."/>
            <person name="Clum A."/>
            <person name="Steindorff A."/>
            <person name="Ohm R."/>
            <person name="Martin F."/>
            <person name="Silar P."/>
            <person name="Natvig D."/>
            <person name="Lalanne C."/>
            <person name="Gautier V."/>
            <person name="Ament-Velasquez S.L."/>
            <person name="Kruys A."/>
            <person name="Hutchinson M.I."/>
            <person name="Powell A.J."/>
            <person name="Barry K."/>
            <person name="Miller A.N."/>
            <person name="Grigoriev I.V."/>
            <person name="Debuchy R."/>
            <person name="Gladieux P."/>
            <person name="Thoren M.H."/>
            <person name="Johannesson H."/>
        </authorList>
    </citation>
    <scope>NUCLEOTIDE SEQUENCE</scope>
    <source>
        <strain evidence="18">CBS 314.62</strain>
    </source>
</reference>
<dbReference type="GO" id="GO:0004358">
    <property type="term" value="F:L-glutamate N-acetyltransferase activity, acting on acetyl-L-ornithine as donor"/>
    <property type="evidence" value="ECO:0007669"/>
    <property type="project" value="UniProtKB-UniRule"/>
</dbReference>
<dbReference type="Proteomes" id="UP001270362">
    <property type="component" value="Unassembled WGS sequence"/>
</dbReference>
<dbReference type="InterPro" id="IPR002813">
    <property type="entry name" value="Arg_biosynth_ArgJ"/>
</dbReference>
<evidence type="ECO:0000259" key="17">
    <source>
        <dbReference type="SMART" id="SM00382"/>
    </source>
</evidence>
<comment type="PTM">
    <text evidence="16">The alpha and beta chains are autoproteolytically processed from a single precursor protein within the mitochondrion.</text>
</comment>
<dbReference type="InterPro" id="IPR003959">
    <property type="entry name" value="ATPase_AAA_core"/>
</dbReference>
<evidence type="ECO:0000256" key="14">
    <source>
        <dbReference type="ARBA" id="ARBA00023268"/>
    </source>
</evidence>
<feature type="site" description="Cleavage; by autolysis" evidence="16">
    <location>
        <begin position="247"/>
        <end position="248"/>
    </location>
</feature>
<keyword evidence="9" id="KW-0547">Nucleotide-binding</keyword>
<dbReference type="FunFam" id="3.60.70.12:FF:000001">
    <property type="entry name" value="Arginine biosynthesis bifunctional protein ArgJ, chloroplastic"/>
    <property type="match status" value="1"/>
</dbReference>
<dbReference type="SUPFAM" id="SSF52540">
    <property type="entry name" value="P-loop containing nucleoside triphosphate hydrolases"/>
    <property type="match status" value="1"/>
</dbReference>
<dbReference type="NCBIfam" id="TIGR00120">
    <property type="entry name" value="ArgJ"/>
    <property type="match status" value="1"/>
</dbReference>
<comment type="catalytic activity">
    <reaction evidence="16">
        <text>L-glutamate + acetyl-CoA = N-acetyl-L-glutamate + CoA + H(+)</text>
        <dbReference type="Rhea" id="RHEA:24292"/>
        <dbReference type="ChEBI" id="CHEBI:15378"/>
        <dbReference type="ChEBI" id="CHEBI:29985"/>
        <dbReference type="ChEBI" id="CHEBI:44337"/>
        <dbReference type="ChEBI" id="CHEBI:57287"/>
        <dbReference type="ChEBI" id="CHEBI:57288"/>
        <dbReference type="EC" id="2.3.1.1"/>
    </reaction>
</comment>
<keyword evidence="10 16" id="KW-0068">Autocatalytic cleavage</keyword>
<keyword evidence="15 16" id="KW-0012">Acyltransferase</keyword>
<keyword evidence="11" id="KW-0067">ATP-binding</keyword>
<dbReference type="Gene3D" id="1.10.8.60">
    <property type="match status" value="1"/>
</dbReference>
<dbReference type="FunFam" id="3.40.50.300:FF:000107">
    <property type="entry name" value="Replication factor C subunit 4"/>
    <property type="match status" value="1"/>
</dbReference>
<evidence type="ECO:0000256" key="2">
    <source>
        <dbReference type="ARBA" id="ARBA00004305"/>
    </source>
</evidence>
<dbReference type="Gene3D" id="3.60.70.12">
    <property type="entry name" value="L-amino peptidase D-ALA esterase/amidase"/>
    <property type="match status" value="1"/>
</dbReference>
<dbReference type="Gene3D" id="3.40.50.300">
    <property type="entry name" value="P-loop containing nucleotide triphosphate hydrolases"/>
    <property type="match status" value="1"/>
</dbReference>
<dbReference type="GO" id="GO:0006592">
    <property type="term" value="P:ornithine biosynthetic process"/>
    <property type="evidence" value="ECO:0007669"/>
    <property type="project" value="TreeGrafter"/>
</dbReference>
<dbReference type="SMART" id="SM00382">
    <property type="entry name" value="AAA"/>
    <property type="match status" value="1"/>
</dbReference>
<evidence type="ECO:0000256" key="12">
    <source>
        <dbReference type="ARBA" id="ARBA00023128"/>
    </source>
</evidence>
<protein>
    <recommendedName>
        <fullName evidence="16">Arginine biosynthesis bifunctional protein ArgJ, mitochondrial</fullName>
    </recommendedName>
    <domain>
        <recommendedName>
            <fullName evidence="16">Glutamate N-acetyltransferase</fullName>
            <shortName evidence="16">GAT</shortName>
            <ecNumber evidence="16">2.3.1.35</ecNumber>
        </recommendedName>
        <alternativeName>
            <fullName evidence="16">Ornithine acetyltransferase</fullName>
            <shortName evidence="16">OATase</shortName>
        </alternativeName>
        <alternativeName>
            <fullName evidence="16">Ornithine transacetylase</fullName>
        </alternativeName>
    </domain>
    <domain>
        <recommendedName>
            <fullName evidence="16">Amino-acid acetyltransferase</fullName>
            <ecNumber evidence="16">2.3.1.1</ecNumber>
        </recommendedName>
        <alternativeName>
            <fullName evidence="16">N-acetylglutamate synthase</fullName>
            <shortName evidence="16">AGS</shortName>
        </alternativeName>
    </domain>
    <component>
        <recommendedName>
            <fullName evidence="16">Arginine biosynthesis bifunctional protein ArgJ alpha chain</fullName>
        </recommendedName>
    </component>
    <component>
        <recommendedName>
            <fullName evidence="16">Arginine biosynthesis bifunctional protein ArgJ beta chain</fullName>
        </recommendedName>
    </component>
</protein>
<evidence type="ECO:0000256" key="15">
    <source>
        <dbReference type="ARBA" id="ARBA00023315"/>
    </source>
</evidence>
<dbReference type="GO" id="GO:0005759">
    <property type="term" value="C:mitochondrial matrix"/>
    <property type="evidence" value="ECO:0007669"/>
    <property type="project" value="UniProtKB-SubCell"/>
</dbReference>
<dbReference type="GO" id="GO:0016887">
    <property type="term" value="F:ATP hydrolysis activity"/>
    <property type="evidence" value="ECO:0007669"/>
    <property type="project" value="InterPro"/>
</dbReference>
<evidence type="ECO:0000256" key="5">
    <source>
        <dbReference type="ARBA" id="ARBA00022571"/>
    </source>
</evidence>
<dbReference type="GO" id="GO:0003677">
    <property type="term" value="F:DNA binding"/>
    <property type="evidence" value="ECO:0007669"/>
    <property type="project" value="InterPro"/>
</dbReference>
<feature type="binding site" evidence="16">
    <location>
        <position position="334"/>
    </location>
    <ligand>
        <name>substrate</name>
    </ligand>
</feature>
<feature type="binding site" evidence="16">
    <location>
        <position position="237"/>
    </location>
    <ligand>
        <name>substrate</name>
    </ligand>
</feature>
<feature type="site" description="Involved in the stabilization of negative charge on the oxyanion by the formation of the oxyanion hole" evidence="16">
    <location>
        <position position="169"/>
    </location>
</feature>
<comment type="function">
    <text evidence="16">Catalyzes two activities which are involved in the cyclic version of arginine biosynthesis: the synthesis of acetylglutamate from glutamate and acetyl-CoA, and of ornithine by transacetylation between acetylornithine and glutamate.</text>
</comment>
<dbReference type="GO" id="GO:0005634">
    <property type="term" value="C:nucleus"/>
    <property type="evidence" value="ECO:0007669"/>
    <property type="project" value="UniProtKB-SubCell"/>
</dbReference>
<sequence length="792" mass="85932">MESFNGCVLSQLRQSRAQLARHFRRQIQIQTQTQMQTRSYSAPVQGSIPAAKKKYVPTSGSYPVGFTASGTIVGVKPGNKTKPDLAFVASDRPCVAAAVFTKNKFQAAPVTFSRNLLQKKENRGLQGVIVNSGCANAVTGKGGLEDAEKMARAADKCLGQSDGTIVMSTGVIGQRLPIDKITSNIPAAHSALGASHDHWLACAKAICTTDTFPKLISRPFSLPSSPSIEYRIAGMTKGAGMIHPNMATLLGIIATDAPVSSSALPSALKHAVDRSFNSITIDGDTSTNDTVAILANGAAGGNEVVENSPDFDAFQTVLTDFAVDLAQLVVRDGEGATKFVTIRVVESPSEEVARKIASTIARSPLVKTALYGKDANWGRILCATGYSLISEPGLPINDVPEISPEKTNVSFIPTDGSAELKLLVNGEPEQVNETRAAEILEHEDLEILVRLGTGDKEATYWTCDYSHEYMVEKYRPVFLDDVVGNTETIERLKIIAKEGNMPHVIISGMPGIGKTTSVLCLARQLLGDAYKEAVLELNASDERGIEVVRQRIKGFAQKKVTLPAGRHKLVILDEADSMTSGAQQALRRTMEIYSNTTRFAFACNQSNKIIEPLQSRCAILRYAKLTDAQVVKRLLQIIEAEQVEYSDDGLAALVFSAEGDMRQAINNLQSTFAGFGFVSGDNVFKVVDSPHPIKVQAMLKACYEGNVDSALDTLRELWDLGYSSHDIISTMFKVTKTIPTLSEHSKLEFIKEIGFTHMKILEGVQTLLQLSGCVARLCKLNMDPKRFELPRK</sequence>
<feature type="chain" id="PRO_5041754888" description="Arginine biosynthesis bifunctional protein ArgJ alpha chain" evidence="16">
    <location>
        <begin position="1"/>
        <end position="247"/>
    </location>
</feature>
<comment type="caution">
    <text evidence="16">Lacks conserved residue(s) required for the propagation of feature annotation.</text>
</comment>
<comment type="similarity">
    <text evidence="3">Belongs to the activator 1 small subunits family.</text>
</comment>
<evidence type="ECO:0000313" key="19">
    <source>
        <dbReference type="Proteomes" id="UP001270362"/>
    </source>
</evidence>
<feature type="binding site" evidence="16">
    <location>
        <position position="248"/>
    </location>
    <ligand>
        <name>substrate</name>
    </ligand>
</feature>
<dbReference type="Gene3D" id="3.30.2330.10">
    <property type="entry name" value="arginine biosynthesis bifunctional protein suprefamily"/>
    <property type="match status" value="1"/>
</dbReference>
<evidence type="ECO:0000313" key="18">
    <source>
        <dbReference type="EMBL" id="KAK3685051.1"/>
    </source>
</evidence>
<dbReference type="InterPro" id="IPR003593">
    <property type="entry name" value="AAA+_ATPase"/>
</dbReference>
<evidence type="ECO:0000256" key="16">
    <source>
        <dbReference type="HAMAP-Rule" id="MF_03124"/>
    </source>
</evidence>
<dbReference type="GO" id="GO:0005524">
    <property type="term" value="F:ATP binding"/>
    <property type="evidence" value="ECO:0007669"/>
    <property type="project" value="UniProtKB-KW"/>
</dbReference>
<comment type="catalytic activity">
    <reaction evidence="16">
        <text>N(2)-acetyl-L-ornithine + L-glutamate = N-acetyl-L-glutamate + L-ornithine</text>
        <dbReference type="Rhea" id="RHEA:15349"/>
        <dbReference type="ChEBI" id="CHEBI:29985"/>
        <dbReference type="ChEBI" id="CHEBI:44337"/>
        <dbReference type="ChEBI" id="CHEBI:46911"/>
        <dbReference type="ChEBI" id="CHEBI:57805"/>
        <dbReference type="EC" id="2.3.1.35"/>
    </reaction>
</comment>
<proteinExistence type="inferred from homology"/>
<evidence type="ECO:0000256" key="4">
    <source>
        <dbReference type="ARBA" id="ARBA00006774"/>
    </source>
</evidence>
<dbReference type="SUPFAM" id="SSF56266">
    <property type="entry name" value="DmpA/ArgJ-like"/>
    <property type="match status" value="1"/>
</dbReference>